<dbReference type="EMBL" id="MPUH01002578">
    <property type="protein sequence ID" value="OMJ64998.1"/>
    <property type="molecule type" value="Genomic_DNA"/>
</dbReference>
<evidence type="ECO:0000313" key="2">
    <source>
        <dbReference type="Proteomes" id="UP000187209"/>
    </source>
</evidence>
<keyword evidence="2" id="KW-1185">Reference proteome</keyword>
<comment type="caution">
    <text evidence="1">The sequence shown here is derived from an EMBL/GenBank/DDBJ whole genome shotgun (WGS) entry which is preliminary data.</text>
</comment>
<sequence length="229" mass="26680">MNLRCNQPECSLKAVWECTCNKYFCENHILNHADESKCEIDLIEIKYRLIIEKNIEAKNVLREVRADLIKVAEKITIEVNKCLIESSSLAEEIKVAKKKILEVNKCLTESLLFVEEKEANCEDYALNNNIEDIQDIIDWARVLNFQNREGASFSLSVVQILSIKNEEENKKIMNDIWKRNFKEIDADSKINFMIKKKFEDAELFADSKNAEVKSVWLTNDGEYIFVCKI</sequence>
<reference evidence="1 2" key="1">
    <citation type="submission" date="2016-11" db="EMBL/GenBank/DDBJ databases">
        <title>The macronuclear genome of Stentor coeruleus: a giant cell with tiny introns.</title>
        <authorList>
            <person name="Slabodnick M."/>
            <person name="Ruby J.G."/>
            <person name="Reiff S.B."/>
            <person name="Swart E.C."/>
            <person name="Gosai S."/>
            <person name="Prabakaran S."/>
            <person name="Witkowska E."/>
            <person name="Larue G.E."/>
            <person name="Fisher S."/>
            <person name="Freeman R.M."/>
            <person name="Gunawardena J."/>
            <person name="Chu W."/>
            <person name="Stover N.A."/>
            <person name="Gregory B.D."/>
            <person name="Nowacki M."/>
            <person name="Derisi J."/>
            <person name="Roy S.W."/>
            <person name="Marshall W.F."/>
            <person name="Sood P."/>
        </authorList>
    </citation>
    <scope>NUCLEOTIDE SEQUENCE [LARGE SCALE GENOMIC DNA]</scope>
    <source>
        <strain evidence="1">WM001</strain>
    </source>
</reference>
<organism evidence="1 2">
    <name type="scientific">Stentor coeruleus</name>
    <dbReference type="NCBI Taxonomy" id="5963"/>
    <lineage>
        <taxon>Eukaryota</taxon>
        <taxon>Sar</taxon>
        <taxon>Alveolata</taxon>
        <taxon>Ciliophora</taxon>
        <taxon>Postciliodesmatophora</taxon>
        <taxon>Heterotrichea</taxon>
        <taxon>Heterotrichida</taxon>
        <taxon>Stentoridae</taxon>
        <taxon>Stentor</taxon>
    </lineage>
</organism>
<accession>A0A1R2AKE6</accession>
<name>A0A1R2AKE6_9CILI</name>
<dbReference type="AlphaFoldDB" id="A0A1R2AKE6"/>
<evidence type="ECO:0000313" key="1">
    <source>
        <dbReference type="EMBL" id="OMJ64998.1"/>
    </source>
</evidence>
<proteinExistence type="predicted"/>
<gene>
    <name evidence="1" type="ORF">SteCoe_39951</name>
</gene>
<dbReference type="Proteomes" id="UP000187209">
    <property type="component" value="Unassembled WGS sequence"/>
</dbReference>
<protein>
    <submittedName>
        <fullName evidence="1">Uncharacterized protein</fullName>
    </submittedName>
</protein>